<dbReference type="AlphaFoldDB" id="A0A4Y9LZW1"/>
<gene>
    <name evidence="1" type="ORF">E4K65_13290</name>
</gene>
<dbReference type="OrthoDB" id="9868189at2"/>
<dbReference type="RefSeq" id="WP_135174523.1">
    <property type="nucleotide sequence ID" value="NZ_SPQT01000005.1"/>
</dbReference>
<protein>
    <submittedName>
        <fullName evidence="1">Uncharacterized protein</fullName>
    </submittedName>
</protein>
<accession>A0A4Y9LZW1</accession>
<comment type="caution">
    <text evidence="1">The sequence shown here is derived from an EMBL/GenBank/DDBJ whole genome shotgun (WGS) entry which is preliminary data.</text>
</comment>
<evidence type="ECO:0000313" key="2">
    <source>
        <dbReference type="Proteomes" id="UP000297966"/>
    </source>
</evidence>
<reference evidence="1 2" key="1">
    <citation type="submission" date="2019-03" db="EMBL/GenBank/DDBJ databases">
        <title>Bradyrhizobium diversity isolated from nodules of Chamaecrista fasciculata.</title>
        <authorList>
            <person name="Klepa M.S."/>
            <person name="Urquiaga M.O."/>
            <person name="Hungria M."/>
            <person name="Delamuta J.R."/>
        </authorList>
    </citation>
    <scope>NUCLEOTIDE SEQUENCE [LARGE SCALE GENOMIC DNA]</scope>
    <source>
        <strain evidence="1 2">CNPSo 3448</strain>
    </source>
</reference>
<sequence length="101" mass="10940">MRSELQFRTEAVALFSAAAIRRLWARREIAIGLVVAGRKDNLCNCGGYGRTSAGIRAAHQSMALWSATKYFPAGYNWQKIAGTLALEVVPSWSSSGFSAGE</sequence>
<dbReference type="EMBL" id="SPQT01000005">
    <property type="protein sequence ID" value="TFV48357.1"/>
    <property type="molecule type" value="Genomic_DNA"/>
</dbReference>
<organism evidence="1 2">
    <name type="scientific">Bradyrhizobium niftali</name>
    <dbReference type="NCBI Taxonomy" id="2560055"/>
    <lineage>
        <taxon>Bacteria</taxon>
        <taxon>Pseudomonadati</taxon>
        <taxon>Pseudomonadota</taxon>
        <taxon>Alphaproteobacteria</taxon>
        <taxon>Hyphomicrobiales</taxon>
        <taxon>Nitrobacteraceae</taxon>
        <taxon>Bradyrhizobium</taxon>
    </lineage>
</organism>
<name>A0A4Y9LZW1_9BRAD</name>
<dbReference type="Proteomes" id="UP000297966">
    <property type="component" value="Unassembled WGS sequence"/>
</dbReference>
<keyword evidence="2" id="KW-1185">Reference proteome</keyword>
<evidence type="ECO:0000313" key="1">
    <source>
        <dbReference type="EMBL" id="TFV48357.1"/>
    </source>
</evidence>
<proteinExistence type="predicted"/>